<dbReference type="EMBL" id="MUTJ01000092">
    <property type="protein sequence ID" value="ONU77754.1"/>
    <property type="molecule type" value="Genomic_DNA"/>
</dbReference>
<dbReference type="InterPro" id="IPR039555">
    <property type="entry name" value="TraF/TrbB"/>
</dbReference>
<dbReference type="RefSeq" id="WP_077176633.1">
    <property type="nucleotide sequence ID" value="NZ_MUTB01000063.1"/>
</dbReference>
<reference evidence="3 4" key="1">
    <citation type="submission" date="2016-08" db="EMBL/GenBank/DDBJ databases">
        <authorList>
            <person name="Seilhamer J.J."/>
        </authorList>
    </citation>
    <scope>NUCLEOTIDE SEQUENCE [LARGE SCALE GENOMIC DNA]</scope>
    <source>
        <strain evidence="3 4">VC14762</strain>
    </source>
</reference>
<dbReference type="Pfam" id="PF13728">
    <property type="entry name" value="TraF"/>
    <property type="match status" value="1"/>
</dbReference>
<evidence type="ECO:0000313" key="4">
    <source>
        <dbReference type="Proteomes" id="UP000188543"/>
    </source>
</evidence>
<evidence type="ECO:0000256" key="2">
    <source>
        <dbReference type="SAM" id="SignalP"/>
    </source>
</evidence>
<name>A0A1V2VVP2_9BURK</name>
<keyword evidence="2" id="KW-0732">Signal</keyword>
<feature type="signal peptide" evidence="2">
    <location>
        <begin position="1"/>
        <end position="19"/>
    </location>
</feature>
<dbReference type="SUPFAM" id="SSF52833">
    <property type="entry name" value="Thioredoxin-like"/>
    <property type="match status" value="1"/>
</dbReference>
<dbReference type="Proteomes" id="UP000188543">
    <property type="component" value="Unassembled WGS sequence"/>
</dbReference>
<feature type="chain" id="PRO_5012618061" evidence="2">
    <location>
        <begin position="20"/>
        <end position="268"/>
    </location>
</feature>
<sequence>MKRSLLILSIALASSAAWAGSPLDYPSIWKCDTSKPNWYCDEDAPQPQRQVAPPAPAPQASAPRPLSLKEIKTAEQMRQELKRREDVAVMNPTDANLKNYLELWQLTQEKGAVFADNWRRVVWQNPELDYSLKRPTNNTAIKTYDAQREVNEEQHLKTLAREHGLIFFFRSDCPYCHAMAPVLRSMSEKYGIEVLAVSVDGAGLLPEYPQFTDGRNQAQAWGVERVPALFIGSKTTGDHAPIGFGQMALTEIINRIFVLTGTQPGQNF</sequence>
<dbReference type="InterPro" id="IPR036249">
    <property type="entry name" value="Thioredoxin-like_sf"/>
</dbReference>
<proteinExistence type="predicted"/>
<dbReference type="AlphaFoldDB" id="A0A1V2VVP2"/>
<protein>
    <submittedName>
        <fullName evidence="3">Conjugal transfer protein TraF</fullName>
    </submittedName>
</protein>
<feature type="compositionally biased region" description="Low complexity" evidence="1">
    <location>
        <begin position="45"/>
        <end position="64"/>
    </location>
</feature>
<evidence type="ECO:0000313" key="3">
    <source>
        <dbReference type="EMBL" id="ONU77754.1"/>
    </source>
</evidence>
<dbReference type="PROSITE" id="PS51354">
    <property type="entry name" value="GLUTAREDOXIN_2"/>
    <property type="match status" value="1"/>
</dbReference>
<feature type="region of interest" description="Disordered" evidence="1">
    <location>
        <begin position="42"/>
        <end position="64"/>
    </location>
</feature>
<accession>A0A1V2VVP2</accession>
<evidence type="ECO:0000256" key="1">
    <source>
        <dbReference type="SAM" id="MobiDB-lite"/>
    </source>
</evidence>
<gene>
    <name evidence="3" type="ORF">A8E72_30685</name>
</gene>
<organism evidence="3 4">
    <name type="scientific">Burkholderia cenocepacia</name>
    <dbReference type="NCBI Taxonomy" id="95486"/>
    <lineage>
        <taxon>Bacteria</taxon>
        <taxon>Pseudomonadati</taxon>
        <taxon>Pseudomonadota</taxon>
        <taxon>Betaproteobacteria</taxon>
        <taxon>Burkholderiales</taxon>
        <taxon>Burkholderiaceae</taxon>
        <taxon>Burkholderia</taxon>
        <taxon>Burkholderia cepacia complex</taxon>
    </lineage>
</organism>
<comment type="caution">
    <text evidence="3">The sequence shown here is derived from an EMBL/GenBank/DDBJ whole genome shotgun (WGS) entry which is preliminary data.</text>
</comment>
<dbReference type="Gene3D" id="3.40.30.10">
    <property type="entry name" value="Glutaredoxin"/>
    <property type="match status" value="1"/>
</dbReference>